<feature type="compositionally biased region" description="Polar residues" evidence="6">
    <location>
        <begin position="394"/>
        <end position="404"/>
    </location>
</feature>
<evidence type="ECO:0000256" key="1">
    <source>
        <dbReference type="ARBA" id="ARBA00004123"/>
    </source>
</evidence>
<dbReference type="SUPFAM" id="SSF46785">
    <property type="entry name" value="Winged helix' DNA-binding domain"/>
    <property type="match status" value="1"/>
</dbReference>
<dbReference type="STRING" id="333673.A0A3M0JQD3"/>
<dbReference type="InterPro" id="IPR043502">
    <property type="entry name" value="DNA/RNA_pol_sf"/>
</dbReference>
<comment type="subcellular location">
    <subcellularLocation>
        <location evidence="1">Nucleus</location>
    </subcellularLocation>
</comment>
<dbReference type="SMART" id="SM00415">
    <property type="entry name" value="HSF"/>
    <property type="match status" value="1"/>
</dbReference>
<name>A0A3M0JQD3_HIRRU</name>
<dbReference type="InterPro" id="IPR036390">
    <property type="entry name" value="WH_DNA-bd_sf"/>
</dbReference>
<gene>
    <name evidence="8" type="ORF">DUI87_20885</name>
</gene>
<organism evidence="8 9">
    <name type="scientific">Hirundo rustica rustica</name>
    <dbReference type="NCBI Taxonomy" id="333673"/>
    <lineage>
        <taxon>Eukaryota</taxon>
        <taxon>Metazoa</taxon>
        <taxon>Chordata</taxon>
        <taxon>Craniata</taxon>
        <taxon>Vertebrata</taxon>
        <taxon>Euteleostomi</taxon>
        <taxon>Archelosauria</taxon>
        <taxon>Archosauria</taxon>
        <taxon>Dinosauria</taxon>
        <taxon>Saurischia</taxon>
        <taxon>Theropoda</taxon>
        <taxon>Coelurosauria</taxon>
        <taxon>Aves</taxon>
        <taxon>Neognathae</taxon>
        <taxon>Neoaves</taxon>
        <taxon>Telluraves</taxon>
        <taxon>Australaves</taxon>
        <taxon>Passeriformes</taxon>
        <taxon>Sylvioidea</taxon>
        <taxon>Hirundinidae</taxon>
        <taxon>Hirundo</taxon>
    </lineage>
</organism>
<dbReference type="GO" id="GO:0005634">
    <property type="term" value="C:nucleus"/>
    <property type="evidence" value="ECO:0007669"/>
    <property type="project" value="UniProtKB-SubCell"/>
</dbReference>
<dbReference type="PANTHER" id="PTHR33064:SF29">
    <property type="entry name" value="PEPTIDASE A2 DOMAIN-CONTAINING PROTEIN-RELATED"/>
    <property type="match status" value="1"/>
</dbReference>
<dbReference type="OrthoDB" id="9396505at2759"/>
<feature type="compositionally biased region" description="Polar residues" evidence="6">
    <location>
        <begin position="373"/>
        <end position="382"/>
    </location>
</feature>
<feature type="domain" description="HSF-type DNA-binding" evidence="7">
    <location>
        <begin position="14"/>
        <end position="125"/>
    </location>
</feature>
<feature type="region of interest" description="Disordered" evidence="6">
    <location>
        <begin position="272"/>
        <end position="321"/>
    </location>
</feature>
<keyword evidence="3" id="KW-0238">DNA-binding</keyword>
<evidence type="ECO:0000256" key="3">
    <source>
        <dbReference type="ARBA" id="ARBA00023125"/>
    </source>
</evidence>
<keyword evidence="4" id="KW-0539">Nucleus</keyword>
<dbReference type="InterPro" id="IPR000232">
    <property type="entry name" value="HSF_DNA-bd"/>
</dbReference>
<dbReference type="Gene3D" id="1.10.10.10">
    <property type="entry name" value="Winged helix-like DNA-binding domain superfamily/Winged helix DNA-binding domain"/>
    <property type="match status" value="1"/>
</dbReference>
<evidence type="ECO:0000256" key="5">
    <source>
        <dbReference type="RuleBase" id="RU004020"/>
    </source>
</evidence>
<feature type="region of interest" description="Disordered" evidence="6">
    <location>
        <begin position="340"/>
        <end position="414"/>
    </location>
</feature>
<accession>A0A3M0JQD3</accession>
<evidence type="ECO:0000313" key="8">
    <source>
        <dbReference type="EMBL" id="RMC02491.1"/>
    </source>
</evidence>
<dbReference type="Proteomes" id="UP000269221">
    <property type="component" value="Unassembled WGS sequence"/>
</dbReference>
<dbReference type="InterPro" id="IPR036388">
    <property type="entry name" value="WH-like_DNA-bd_sf"/>
</dbReference>
<dbReference type="GO" id="GO:0003700">
    <property type="term" value="F:DNA-binding transcription factor activity"/>
    <property type="evidence" value="ECO:0007669"/>
    <property type="project" value="InterPro"/>
</dbReference>
<proteinExistence type="inferred from homology"/>
<evidence type="ECO:0000256" key="6">
    <source>
        <dbReference type="SAM" id="MobiDB-lite"/>
    </source>
</evidence>
<dbReference type="GO" id="GO:0043565">
    <property type="term" value="F:sequence-specific DNA binding"/>
    <property type="evidence" value="ECO:0007669"/>
    <property type="project" value="InterPro"/>
</dbReference>
<comment type="similarity">
    <text evidence="2 5">Belongs to the HSF family.</text>
</comment>
<sequence length="490" mass="53975">MDAMAQLPLPAGLGAGTFHAKLWSLVNDPRICSLRWDSEARGLLVDRSLFERELLRPGGAQGPAPHAFRATQFSSFVRQLYRYGFRKVPGRAGAAAPGDAGAWVHYSNPWFRRDRPDLCSASGAGARPTRSGGRRGRRGTGPANRGSKQLPGPRPLPDERNGRARFQPLPRERQPLARCPPCSFHLLHRERPGPARREGAEPLQELYGERPLPAERELLRVPPCHFQGFHGEQLLPPRWEGPRSRMQELYGEQPPPLDRELLWMQPCSFQQLHREQQPPASNPPAAAGTSAPHAPAGSAGCAASTASSSAQNAPAQEESPALDLGQAIEKMIREIRNSLPVKAPSAQGNINVAPESPGEDPMNRAEAEEASSDTESCRNSSPEPEEPGLHRVQVVSSCDPSNGESMDPTVKKPDGSYRLVQDLREVNKRTQPRYPVVPNPYTLLSKVPPQHQWFSVVDLKDASWACPLAKESRDIFAFEWEDPKLEESSN</sequence>
<dbReference type="AlphaFoldDB" id="A0A3M0JQD3"/>
<protein>
    <recommendedName>
        <fullName evidence="7">HSF-type DNA-binding domain-containing protein</fullName>
    </recommendedName>
</protein>
<dbReference type="EMBL" id="QRBI01000133">
    <property type="protein sequence ID" value="RMC02491.1"/>
    <property type="molecule type" value="Genomic_DNA"/>
</dbReference>
<feature type="compositionally biased region" description="Low complexity" evidence="6">
    <location>
        <begin position="121"/>
        <end position="131"/>
    </location>
</feature>
<evidence type="ECO:0000256" key="4">
    <source>
        <dbReference type="ARBA" id="ARBA00023242"/>
    </source>
</evidence>
<dbReference type="SUPFAM" id="SSF56672">
    <property type="entry name" value="DNA/RNA polymerases"/>
    <property type="match status" value="1"/>
</dbReference>
<dbReference type="Gene3D" id="3.10.10.10">
    <property type="entry name" value="HIV Type 1 Reverse Transcriptase, subunit A, domain 1"/>
    <property type="match status" value="1"/>
</dbReference>
<feature type="region of interest" description="Disordered" evidence="6">
    <location>
        <begin position="118"/>
        <end position="177"/>
    </location>
</feature>
<dbReference type="InterPro" id="IPR051320">
    <property type="entry name" value="Viral_Replic_Matur_Polypro"/>
</dbReference>
<evidence type="ECO:0000313" key="9">
    <source>
        <dbReference type="Proteomes" id="UP000269221"/>
    </source>
</evidence>
<keyword evidence="9" id="KW-1185">Reference proteome</keyword>
<dbReference type="Pfam" id="PF00447">
    <property type="entry name" value="HSF_DNA-bind"/>
    <property type="match status" value="1"/>
</dbReference>
<evidence type="ECO:0000256" key="2">
    <source>
        <dbReference type="ARBA" id="ARBA00006403"/>
    </source>
</evidence>
<reference evidence="8 9" key="1">
    <citation type="submission" date="2018-07" db="EMBL/GenBank/DDBJ databases">
        <title>A high quality draft genome assembly of the barn swallow (H. rustica rustica).</title>
        <authorList>
            <person name="Formenti G."/>
            <person name="Chiara M."/>
            <person name="Poveda L."/>
            <person name="Francoijs K.-J."/>
            <person name="Bonisoli-Alquati A."/>
            <person name="Canova L."/>
            <person name="Gianfranceschi L."/>
            <person name="Horner D.S."/>
            <person name="Saino N."/>
        </authorList>
    </citation>
    <scope>NUCLEOTIDE SEQUENCE [LARGE SCALE GENOMIC DNA]</scope>
    <source>
        <strain evidence="8">Chelidonia</strain>
        <tissue evidence="8">Blood</tissue>
    </source>
</reference>
<evidence type="ECO:0000259" key="7">
    <source>
        <dbReference type="SMART" id="SM00415"/>
    </source>
</evidence>
<dbReference type="InterPro" id="IPR043128">
    <property type="entry name" value="Rev_trsase/Diguanyl_cyclase"/>
</dbReference>
<comment type="caution">
    <text evidence="8">The sequence shown here is derived from an EMBL/GenBank/DDBJ whole genome shotgun (WGS) entry which is preliminary data.</text>
</comment>
<dbReference type="PANTHER" id="PTHR33064">
    <property type="entry name" value="POL PROTEIN"/>
    <property type="match status" value="1"/>
</dbReference>
<feature type="compositionally biased region" description="Low complexity" evidence="6">
    <location>
        <begin position="283"/>
        <end position="315"/>
    </location>
</feature>
<dbReference type="Gene3D" id="3.30.70.270">
    <property type="match status" value="1"/>
</dbReference>